<keyword evidence="2" id="KW-0547">Nucleotide-binding</keyword>
<dbReference type="EMBL" id="LFMY01000001">
    <property type="protein sequence ID" value="OKL64132.1"/>
    <property type="molecule type" value="Genomic_DNA"/>
</dbReference>
<evidence type="ECO:0000313" key="10">
    <source>
        <dbReference type="Proteomes" id="UP000214365"/>
    </source>
</evidence>
<keyword evidence="3" id="KW-0378">Hydrolase</keyword>
<evidence type="ECO:0000259" key="7">
    <source>
        <dbReference type="PROSITE" id="PS51192"/>
    </source>
</evidence>
<dbReference type="InterPro" id="IPR049730">
    <property type="entry name" value="SNF2/RAD54-like_C"/>
</dbReference>
<dbReference type="Pfam" id="PF14773">
    <property type="entry name" value="VIGSSK"/>
    <property type="match status" value="1"/>
</dbReference>
<evidence type="ECO:0000256" key="6">
    <source>
        <dbReference type="SAM" id="MobiDB-lite"/>
    </source>
</evidence>
<dbReference type="GO" id="GO:0005634">
    <property type="term" value="C:nucleus"/>
    <property type="evidence" value="ECO:0007669"/>
    <property type="project" value="UniProtKB-SubCell"/>
</dbReference>
<feature type="compositionally biased region" description="Acidic residues" evidence="6">
    <location>
        <begin position="11"/>
        <end position="22"/>
    </location>
</feature>
<dbReference type="Pfam" id="PF00271">
    <property type="entry name" value="Helicase_C"/>
    <property type="match status" value="1"/>
</dbReference>
<feature type="region of interest" description="Disordered" evidence="6">
    <location>
        <begin position="937"/>
        <end position="980"/>
    </location>
</feature>
<dbReference type="RefSeq" id="XP_020124253.1">
    <property type="nucleotide sequence ID" value="XM_020260756.1"/>
</dbReference>
<evidence type="ECO:0000256" key="4">
    <source>
        <dbReference type="ARBA" id="ARBA00022840"/>
    </source>
</evidence>
<feature type="region of interest" description="Disordered" evidence="6">
    <location>
        <begin position="852"/>
        <end position="909"/>
    </location>
</feature>
<dbReference type="InterPro" id="IPR057931">
    <property type="entry name" value="RHH_ERCC6L2"/>
</dbReference>
<evidence type="ECO:0000256" key="5">
    <source>
        <dbReference type="ARBA" id="ARBA00023242"/>
    </source>
</evidence>
<feature type="compositionally biased region" description="Basic and acidic residues" evidence="6">
    <location>
        <begin position="38"/>
        <end position="48"/>
    </location>
</feature>
<feature type="region of interest" description="Disordered" evidence="6">
    <location>
        <begin position="1"/>
        <end position="139"/>
    </location>
</feature>
<dbReference type="InterPro" id="IPR001650">
    <property type="entry name" value="Helicase_C-like"/>
</dbReference>
<dbReference type="PROSITE" id="PS51192">
    <property type="entry name" value="HELICASE_ATP_BIND_1"/>
    <property type="match status" value="1"/>
</dbReference>
<dbReference type="InterPro" id="IPR038718">
    <property type="entry name" value="SNF2-like_sf"/>
</dbReference>
<feature type="compositionally biased region" description="Acidic residues" evidence="6">
    <location>
        <begin position="76"/>
        <end position="100"/>
    </location>
</feature>
<keyword evidence="10" id="KW-1185">Reference proteome</keyword>
<dbReference type="PANTHER" id="PTHR45629:SF7">
    <property type="entry name" value="DNA EXCISION REPAIR PROTEIN ERCC-6-RELATED"/>
    <property type="match status" value="1"/>
</dbReference>
<dbReference type="InterPro" id="IPR058052">
    <property type="entry name" value="DEXHc_ERCC6L2"/>
</dbReference>
<organism evidence="9 10">
    <name type="scientific">Talaromyces atroroseus</name>
    <dbReference type="NCBI Taxonomy" id="1441469"/>
    <lineage>
        <taxon>Eukaryota</taxon>
        <taxon>Fungi</taxon>
        <taxon>Dikarya</taxon>
        <taxon>Ascomycota</taxon>
        <taxon>Pezizomycotina</taxon>
        <taxon>Eurotiomycetes</taxon>
        <taxon>Eurotiomycetidae</taxon>
        <taxon>Eurotiales</taxon>
        <taxon>Trichocomaceae</taxon>
        <taxon>Talaromyces</taxon>
        <taxon>Talaromyces sect. Trachyspermi</taxon>
    </lineage>
</organism>
<dbReference type="OrthoDB" id="413460at2759"/>
<feature type="compositionally biased region" description="Polar residues" evidence="6">
    <location>
        <begin position="968"/>
        <end position="978"/>
    </location>
</feature>
<proteinExistence type="predicted"/>
<dbReference type="Gene3D" id="3.40.50.10810">
    <property type="entry name" value="Tandem AAA-ATPase domain"/>
    <property type="match status" value="1"/>
</dbReference>
<sequence length="1062" mass="121002">MASRNSRSDTDGDDDDDDDDLEVVSVRPVAAGSHKRPRVIEEVEEHGQGESSANHRYKKQRIPSRAQARSPVLSSDVEEDDNDPDDDDDNDDILDDEFNDGEAAYQRFKNRKSIQRKRASLNARRARKGKGKESASTRTRIRLSRDSLVGRVAATENNNRPQRPFREYDEDEPISSEDDLMEHTLPDFLQRRRSQFDARMNRLKEAGLRLPPSFEDVEFSDDESLEFLKEKPVFRDLLPAREYKDIPLPYSLGLIPASIAQWLREYQVEGAAFLHEMFVYQKGGILGDDMGLGKTVQVIAFLTAAYGKTADERDSKRMRKLRRSGDDVWYPRTLIVCPGTLIENWKSELQRWGWWAVGVFHGDRKEEALHAAKAGRLEILITTYVTYRMNKDSVNMVEWDCVVADECHQIKERKSETTIAMNEINALCRIGLTGTAIQNKYEELWTLLNWTNPGRLGPVTAWKKAVAEPLKIGQSHDATLYQLSKARKTAKKLVQNLLPEFFLRRMKTLIADQLPKKSDRVVFCPLTDTQADAYENFLNSDALVYIKTSSELCDCGSGKKSGWCCHTHLPSGQKWQSYVFPAINNLQKLSNHLAILIPQGQDPREKQDKDLEMLQLAVPDQWRELYQSRDSIMNYANPEFCGKWKVLRKLLKWWHANGDKVLVFSHSVRLLKMLQMLFNHTSYNVSYLDGAMSYEDRAKVVDDFNADPQQFVFLISTRAGGVGLNIVSANKVVVVDPNWNPSHDLQAQDRAYRIGQQRDVEVFRLISAGTIEEIVYARQIYKQQQANIGYNASTERRYFKGVQEKKDQKGEIFGLSNLFEYQNNNIVLRDIVNKTNIAESKAGVQVIGVEVEDEENANMNENSSSRGSAGGDDEDDDGSISQLAALIRGDAPSSSTTSSTTLPASTKKHDPVHAILAGAGVEYSHLNNEVIGSSKVEERLSRRAEQTNDSRQGDVHVFEPSQDGAVNKITSGSGSGSENLDYENFKIRKDGKTIRFKFHPPQDVRKRQFCSMARRFGFPNATEFALVVESMTQAQRRECLEKWYRDRREFLLREDRDIEIEE</sequence>
<feature type="compositionally biased region" description="Low complexity" evidence="6">
    <location>
        <begin position="857"/>
        <end position="867"/>
    </location>
</feature>
<keyword evidence="5" id="KW-0539">Nucleus</keyword>
<dbReference type="GO" id="GO:0016787">
    <property type="term" value="F:hydrolase activity"/>
    <property type="evidence" value="ECO:0007669"/>
    <property type="project" value="UniProtKB-KW"/>
</dbReference>
<dbReference type="CDD" id="cd18005">
    <property type="entry name" value="DEXHc_ERCC6L2"/>
    <property type="match status" value="1"/>
</dbReference>
<evidence type="ECO:0000256" key="2">
    <source>
        <dbReference type="ARBA" id="ARBA00022741"/>
    </source>
</evidence>
<feature type="compositionally biased region" description="Low complexity" evidence="6">
    <location>
        <begin position="891"/>
        <end position="905"/>
    </location>
</feature>
<dbReference type="AlphaFoldDB" id="A0A225ARB3"/>
<keyword evidence="4" id="KW-0067">ATP-binding</keyword>
<name>A0A225ARB3_TALAT</name>
<evidence type="ECO:0000313" key="9">
    <source>
        <dbReference type="EMBL" id="OKL64132.1"/>
    </source>
</evidence>
<dbReference type="Pfam" id="PF00176">
    <property type="entry name" value="SNF2-rel_dom"/>
    <property type="match status" value="1"/>
</dbReference>
<protein>
    <recommendedName>
        <fullName evidence="11">DNA excision repair protein ERCC-6-like 2</fullName>
    </recommendedName>
</protein>
<dbReference type="InterPro" id="IPR014001">
    <property type="entry name" value="Helicase_ATP-bd"/>
</dbReference>
<evidence type="ECO:0000256" key="1">
    <source>
        <dbReference type="ARBA" id="ARBA00004123"/>
    </source>
</evidence>
<dbReference type="FunFam" id="3.40.50.10810:FF:000019">
    <property type="entry name" value="DNA excision repair protein ERCC-6-like 2 isoform X1"/>
    <property type="match status" value="1"/>
</dbReference>
<feature type="domain" description="Helicase C-terminal" evidence="8">
    <location>
        <begin position="646"/>
        <end position="800"/>
    </location>
</feature>
<dbReference type="PROSITE" id="PS51194">
    <property type="entry name" value="HELICASE_CTER"/>
    <property type="match status" value="1"/>
</dbReference>
<dbReference type="SMART" id="SM00487">
    <property type="entry name" value="DEXDc"/>
    <property type="match status" value="1"/>
</dbReference>
<feature type="compositionally biased region" description="Basic residues" evidence="6">
    <location>
        <begin position="108"/>
        <end position="130"/>
    </location>
</feature>
<dbReference type="SMART" id="SM00490">
    <property type="entry name" value="HELICc"/>
    <property type="match status" value="1"/>
</dbReference>
<dbReference type="CDD" id="cd18793">
    <property type="entry name" value="SF2_C_SNF"/>
    <property type="match status" value="1"/>
</dbReference>
<feature type="compositionally biased region" description="Basic and acidic residues" evidence="6">
    <location>
        <begin position="1"/>
        <end position="10"/>
    </location>
</feature>
<dbReference type="InterPro" id="IPR050496">
    <property type="entry name" value="SNF2_RAD54_helicase_repair"/>
</dbReference>
<feature type="compositionally biased region" description="Basic and acidic residues" evidence="6">
    <location>
        <begin position="937"/>
        <end position="957"/>
    </location>
</feature>
<dbReference type="Proteomes" id="UP000214365">
    <property type="component" value="Unassembled WGS sequence"/>
</dbReference>
<accession>A0A225ARB3</accession>
<gene>
    <name evidence="9" type="ORF">UA08_00089</name>
</gene>
<comment type="subcellular location">
    <subcellularLocation>
        <location evidence="1">Nucleus</location>
    </subcellularLocation>
</comment>
<dbReference type="SUPFAM" id="SSF52540">
    <property type="entry name" value="P-loop containing nucleoside triphosphate hydrolases"/>
    <property type="match status" value="2"/>
</dbReference>
<reference evidence="9 10" key="1">
    <citation type="submission" date="2015-06" db="EMBL/GenBank/DDBJ databases">
        <title>Talaromyces atroroseus IBT 11181 draft genome.</title>
        <authorList>
            <person name="Rasmussen K.B."/>
            <person name="Rasmussen S."/>
            <person name="Petersen B."/>
            <person name="Sicheritz-Ponten T."/>
            <person name="Mortensen U.H."/>
            <person name="Thrane U."/>
        </authorList>
    </citation>
    <scope>NUCLEOTIDE SEQUENCE [LARGE SCALE GENOMIC DNA]</scope>
    <source>
        <strain evidence="9 10">IBT 11181</strain>
    </source>
</reference>
<dbReference type="InterPro" id="IPR027417">
    <property type="entry name" value="P-loop_NTPase"/>
</dbReference>
<dbReference type="PANTHER" id="PTHR45629">
    <property type="entry name" value="SNF2/RAD54 FAMILY MEMBER"/>
    <property type="match status" value="1"/>
</dbReference>
<evidence type="ECO:0000259" key="8">
    <source>
        <dbReference type="PROSITE" id="PS51194"/>
    </source>
</evidence>
<dbReference type="Gene3D" id="3.40.50.300">
    <property type="entry name" value="P-loop containing nucleotide triphosphate hydrolases"/>
    <property type="match status" value="1"/>
</dbReference>
<comment type="caution">
    <text evidence="9">The sequence shown here is derived from an EMBL/GenBank/DDBJ whole genome shotgun (WGS) entry which is preliminary data.</text>
</comment>
<dbReference type="GeneID" id="30999844"/>
<dbReference type="STRING" id="1441469.A0A225ARB3"/>
<dbReference type="InterPro" id="IPR000330">
    <property type="entry name" value="SNF2_N"/>
</dbReference>
<feature type="domain" description="Helicase ATP-binding" evidence="7">
    <location>
        <begin position="275"/>
        <end position="454"/>
    </location>
</feature>
<dbReference type="Pfam" id="PF25806">
    <property type="entry name" value="RHH_ERCC6L2"/>
    <property type="match status" value="1"/>
</dbReference>
<evidence type="ECO:0008006" key="11">
    <source>
        <dbReference type="Google" id="ProtNLM"/>
    </source>
</evidence>
<dbReference type="InterPro" id="IPR029256">
    <property type="entry name" value="Heliccase-ass-bd"/>
</dbReference>
<evidence type="ECO:0000256" key="3">
    <source>
        <dbReference type="ARBA" id="ARBA00022801"/>
    </source>
</evidence>
<dbReference type="GO" id="GO:0005524">
    <property type="term" value="F:ATP binding"/>
    <property type="evidence" value="ECO:0007669"/>
    <property type="project" value="InterPro"/>
</dbReference>